<proteinExistence type="predicted"/>
<reference evidence="2 3" key="1">
    <citation type="journal article" date="2016" name="Genome Biol. Evol.">
        <title>Divergent and convergent evolution of fungal pathogenicity.</title>
        <authorList>
            <person name="Shang Y."/>
            <person name="Xiao G."/>
            <person name="Zheng P."/>
            <person name="Cen K."/>
            <person name="Zhan S."/>
            <person name="Wang C."/>
        </authorList>
    </citation>
    <scope>NUCLEOTIDE SEQUENCE [LARGE SCALE GENOMIC DNA]</scope>
    <source>
        <strain evidence="2 3">ARSEF 7405</strain>
    </source>
</reference>
<gene>
    <name evidence="2" type="ORF">AAP_04540</name>
</gene>
<feature type="compositionally biased region" description="Polar residues" evidence="1">
    <location>
        <begin position="512"/>
        <end position="528"/>
    </location>
</feature>
<protein>
    <submittedName>
        <fullName evidence="2">Uncharacterized protein</fullName>
    </submittedName>
</protein>
<dbReference type="Proteomes" id="UP000242877">
    <property type="component" value="Unassembled WGS sequence"/>
</dbReference>
<feature type="compositionally biased region" description="Acidic residues" evidence="1">
    <location>
        <begin position="470"/>
        <end position="481"/>
    </location>
</feature>
<evidence type="ECO:0000256" key="1">
    <source>
        <dbReference type="SAM" id="MobiDB-lite"/>
    </source>
</evidence>
<dbReference type="EMBL" id="AZGZ01000022">
    <property type="protein sequence ID" value="KZZ89055.1"/>
    <property type="molecule type" value="Genomic_DNA"/>
</dbReference>
<dbReference type="AlphaFoldDB" id="A0A167WMS2"/>
<accession>A0A167WMS2</accession>
<feature type="compositionally biased region" description="Basic and acidic residues" evidence="1">
    <location>
        <begin position="18"/>
        <end position="32"/>
    </location>
</feature>
<comment type="caution">
    <text evidence="2">The sequence shown here is derived from an EMBL/GenBank/DDBJ whole genome shotgun (WGS) entry which is preliminary data.</text>
</comment>
<dbReference type="VEuPathDB" id="FungiDB:AAP_04540"/>
<feature type="region of interest" description="Disordered" evidence="1">
    <location>
        <begin position="466"/>
        <end position="562"/>
    </location>
</feature>
<keyword evidence="3" id="KW-1185">Reference proteome</keyword>
<sequence>METRSFLDAPAASGQGHESPHRPRSVSRERQDPYAQTHPPSRIPTPFHAPPASGASGHLPANHPYVRLRRRQSGVWRRNGYNLPSILRECLDAFAARFGSAPIGFSQVSGDTRLSDYIRQECERRAITAFAFLEDVGDTSRWWRRNPDREQHAQFQSAPADLLDDLQWRLLDSDDFTFQRLRSLRHPVLKWKINWWIERFNVQFPDAELQRLREFLDTVHPNGTADTFVGQLPAIDTTFNQDGTASSVANPAITPQRSKKVKIRIGWNYVVRAWIRITDSGADGTQEEELEYFMFPGKLRTVPPRRFAGPWTVENIGFLVNLKQMVEKKPLKVDEEKVHAGLHKAIKERNVQAVEALLTFAIPLTSHFRRAMRLNDLTIFKLLLMYGGQFLPSHDDEFMSWAQRLRDRWPSSRRKRAFGEWLCGYLSGLAARRMALNPLFTDGELHDVDEWRNNERLREVFSDMGITVGESEDDDGQDDHEGDGHRQHRDNSENRATVINSGDSHESHPVSGDTNTTTRGQGDPSDSNDSTRRAHQASANDVTTISTNTNVVPDNSETTTRNTPYIYFSDGPLHTAATHGFNLPSDERRARAVRRRTRARAPPVDGPGETVTETIRQLDVADGYVAVWADGYDDSDDEDWDPDVPSLRVQMSLGW</sequence>
<feature type="compositionally biased region" description="Polar residues" evidence="1">
    <location>
        <begin position="537"/>
        <end position="562"/>
    </location>
</feature>
<evidence type="ECO:0000313" key="2">
    <source>
        <dbReference type="EMBL" id="KZZ89055.1"/>
    </source>
</evidence>
<organism evidence="2 3">
    <name type="scientific">Ascosphaera apis ARSEF 7405</name>
    <dbReference type="NCBI Taxonomy" id="392613"/>
    <lineage>
        <taxon>Eukaryota</taxon>
        <taxon>Fungi</taxon>
        <taxon>Dikarya</taxon>
        <taxon>Ascomycota</taxon>
        <taxon>Pezizomycotina</taxon>
        <taxon>Eurotiomycetes</taxon>
        <taxon>Eurotiomycetidae</taxon>
        <taxon>Onygenales</taxon>
        <taxon>Ascosphaeraceae</taxon>
        <taxon>Ascosphaera</taxon>
    </lineage>
</organism>
<dbReference type="OrthoDB" id="4206350at2759"/>
<name>A0A167WMS2_9EURO</name>
<feature type="region of interest" description="Disordered" evidence="1">
    <location>
        <begin position="1"/>
        <end position="61"/>
    </location>
</feature>
<evidence type="ECO:0000313" key="3">
    <source>
        <dbReference type="Proteomes" id="UP000242877"/>
    </source>
</evidence>
<feature type="compositionally biased region" description="Basic and acidic residues" evidence="1">
    <location>
        <begin position="482"/>
        <end position="493"/>
    </location>
</feature>